<evidence type="ECO:0000313" key="13">
    <source>
        <dbReference type="Proteomes" id="UP000001357"/>
    </source>
</evidence>
<feature type="region of interest" description="Disordered" evidence="7">
    <location>
        <begin position="545"/>
        <end position="597"/>
    </location>
</feature>
<evidence type="ECO:0000259" key="9">
    <source>
        <dbReference type="PROSITE" id="PS50002"/>
    </source>
</evidence>
<evidence type="ECO:0000259" key="11">
    <source>
        <dbReference type="PROSITE" id="PS50021"/>
    </source>
</evidence>
<dbReference type="SMART" id="SM00252">
    <property type="entry name" value="SH2"/>
    <property type="match status" value="1"/>
</dbReference>
<protein>
    <submittedName>
        <fullName evidence="12">Uncharacterized protein</fullName>
    </submittedName>
</protein>
<dbReference type="PANTHER" id="PTHR45818">
    <property type="entry name" value="PROTEIN VAV"/>
    <property type="match status" value="1"/>
</dbReference>
<dbReference type="InterPro" id="IPR035899">
    <property type="entry name" value="DBL_dom_sf"/>
</dbReference>
<evidence type="ECO:0000259" key="10">
    <source>
        <dbReference type="PROSITE" id="PS50010"/>
    </source>
</evidence>
<dbReference type="PANTHER" id="PTHR45818:SF3">
    <property type="entry name" value="PROTEIN VAV"/>
    <property type="match status" value="1"/>
</dbReference>
<dbReference type="GO" id="GO:0007264">
    <property type="term" value="P:small GTPase-mediated signal transduction"/>
    <property type="evidence" value="ECO:0000318"/>
    <property type="project" value="GO_Central"/>
</dbReference>
<dbReference type="InterPro" id="IPR001715">
    <property type="entry name" value="CH_dom"/>
</dbReference>
<dbReference type="RefSeq" id="XP_001742464.1">
    <property type="nucleotide sequence ID" value="XM_001742412.1"/>
</dbReference>
<dbReference type="PROSITE" id="PS50021">
    <property type="entry name" value="CH"/>
    <property type="match status" value="1"/>
</dbReference>
<dbReference type="EMBL" id="CH991543">
    <property type="protein sequence ID" value="EDQ92702.1"/>
    <property type="molecule type" value="Genomic_DNA"/>
</dbReference>
<feature type="domain" description="DH" evidence="10">
    <location>
        <begin position="228"/>
        <end position="406"/>
    </location>
</feature>
<keyword evidence="3" id="KW-0863">Zinc-finger</keyword>
<dbReference type="Pfam" id="PF00307">
    <property type="entry name" value="CH"/>
    <property type="match status" value="1"/>
</dbReference>
<dbReference type="CDD" id="cd21201">
    <property type="entry name" value="CH_VAV"/>
    <property type="match status" value="1"/>
</dbReference>
<proteinExistence type="predicted"/>
<feature type="domain" description="SH2" evidence="8">
    <location>
        <begin position="613"/>
        <end position="703"/>
    </location>
</feature>
<reference evidence="12 13" key="1">
    <citation type="journal article" date="2008" name="Nature">
        <title>The genome of the choanoflagellate Monosiga brevicollis and the origin of metazoans.</title>
        <authorList>
            <consortium name="JGI Sequencing"/>
            <person name="King N."/>
            <person name="Westbrook M.J."/>
            <person name="Young S.L."/>
            <person name="Kuo A."/>
            <person name="Abedin M."/>
            <person name="Chapman J."/>
            <person name="Fairclough S."/>
            <person name="Hellsten U."/>
            <person name="Isogai Y."/>
            <person name="Letunic I."/>
            <person name="Marr M."/>
            <person name="Pincus D."/>
            <person name="Putnam N."/>
            <person name="Rokas A."/>
            <person name="Wright K.J."/>
            <person name="Zuzow R."/>
            <person name="Dirks W."/>
            <person name="Good M."/>
            <person name="Goodstein D."/>
            <person name="Lemons D."/>
            <person name="Li W."/>
            <person name="Lyons J.B."/>
            <person name="Morris A."/>
            <person name="Nichols S."/>
            <person name="Richter D.J."/>
            <person name="Salamov A."/>
            <person name="Bork P."/>
            <person name="Lim W.A."/>
            <person name="Manning G."/>
            <person name="Miller W.T."/>
            <person name="McGinnis W."/>
            <person name="Shapiro H."/>
            <person name="Tjian R."/>
            <person name="Grigoriev I.V."/>
            <person name="Rokhsar D."/>
        </authorList>
    </citation>
    <scope>NUCLEOTIDE SEQUENCE [LARGE SCALE GENOMIC DNA]</scope>
    <source>
        <strain evidence="13">MX1 / ATCC 50154</strain>
    </source>
</reference>
<dbReference type="Pfam" id="PF22697">
    <property type="entry name" value="SOS1_NGEF_PH"/>
    <property type="match status" value="1"/>
</dbReference>
<dbReference type="Gene3D" id="1.20.900.10">
    <property type="entry name" value="Dbl homology (DH) domain"/>
    <property type="match status" value="1"/>
</dbReference>
<dbReference type="Pfam" id="PF00621">
    <property type="entry name" value="RhoGEF"/>
    <property type="match status" value="1"/>
</dbReference>
<dbReference type="CDD" id="cd00160">
    <property type="entry name" value="RhoGEF"/>
    <property type="match status" value="1"/>
</dbReference>
<dbReference type="PRINTS" id="PR00401">
    <property type="entry name" value="SH2DOMAIN"/>
</dbReference>
<dbReference type="InterPro" id="IPR001331">
    <property type="entry name" value="GDS_CDC24_CS"/>
</dbReference>
<feature type="domain" description="SH3" evidence="9">
    <location>
        <begin position="725"/>
        <end position="808"/>
    </location>
</feature>
<dbReference type="KEGG" id="mbr:MONBRDRAFT_31066"/>
<dbReference type="PROSITE" id="PS00741">
    <property type="entry name" value="DH_1"/>
    <property type="match status" value="1"/>
</dbReference>
<dbReference type="InterPro" id="IPR036860">
    <property type="entry name" value="SH2_dom_sf"/>
</dbReference>
<dbReference type="SUPFAM" id="SSF50729">
    <property type="entry name" value="PH domain-like"/>
    <property type="match status" value="1"/>
</dbReference>
<evidence type="ECO:0000256" key="5">
    <source>
        <dbReference type="PROSITE-ProRule" id="PRU00191"/>
    </source>
</evidence>
<dbReference type="Gene3D" id="3.30.505.10">
    <property type="entry name" value="SH2 domain"/>
    <property type="match status" value="1"/>
</dbReference>
<evidence type="ECO:0000313" key="12">
    <source>
        <dbReference type="EMBL" id="EDQ92702.1"/>
    </source>
</evidence>
<dbReference type="Gene3D" id="2.30.30.40">
    <property type="entry name" value="SH3 Domains"/>
    <property type="match status" value="1"/>
</dbReference>
<dbReference type="InterPro" id="IPR055251">
    <property type="entry name" value="SOS1_NGEF_PH"/>
</dbReference>
<dbReference type="Pfam" id="PF00017">
    <property type="entry name" value="SH2"/>
    <property type="match status" value="1"/>
</dbReference>
<dbReference type="Gene3D" id="2.30.29.30">
    <property type="entry name" value="Pleckstrin-homology domain (PH domain)/Phosphotyrosine-binding domain (PTB)"/>
    <property type="match status" value="1"/>
</dbReference>
<dbReference type="SMART" id="SM00326">
    <property type="entry name" value="SH3"/>
    <property type="match status" value="1"/>
</dbReference>
<evidence type="ECO:0000259" key="8">
    <source>
        <dbReference type="PROSITE" id="PS50001"/>
    </source>
</evidence>
<keyword evidence="3" id="KW-0862">Zinc</keyword>
<evidence type="ECO:0000256" key="4">
    <source>
        <dbReference type="ARBA" id="ARBA00022999"/>
    </source>
</evidence>
<keyword evidence="1 6" id="KW-0728">SH3 domain</keyword>
<dbReference type="Pfam" id="PF00018">
    <property type="entry name" value="SH3_1"/>
    <property type="match status" value="1"/>
</dbReference>
<dbReference type="InterPro" id="IPR000219">
    <property type="entry name" value="DH_dom"/>
</dbReference>
<dbReference type="Gene3D" id="1.10.418.10">
    <property type="entry name" value="Calponin-like domain"/>
    <property type="match status" value="1"/>
</dbReference>
<dbReference type="FunCoup" id="A9UNJ0">
    <property type="interactions" value="711"/>
</dbReference>
<evidence type="ECO:0000256" key="2">
    <source>
        <dbReference type="ARBA" id="ARBA00022658"/>
    </source>
</evidence>
<dbReference type="GO" id="GO:0008270">
    <property type="term" value="F:zinc ion binding"/>
    <property type="evidence" value="ECO:0007669"/>
    <property type="project" value="UniProtKB-KW"/>
</dbReference>
<dbReference type="SMART" id="SM00325">
    <property type="entry name" value="RhoGEF"/>
    <property type="match status" value="1"/>
</dbReference>
<dbReference type="InterPro" id="IPR036872">
    <property type="entry name" value="CH_dom_sf"/>
</dbReference>
<feature type="compositionally biased region" description="Pro residues" evidence="7">
    <location>
        <begin position="586"/>
        <end position="597"/>
    </location>
</feature>
<evidence type="ECO:0000256" key="1">
    <source>
        <dbReference type="ARBA" id="ARBA00022443"/>
    </source>
</evidence>
<dbReference type="GO" id="GO:0005737">
    <property type="term" value="C:cytoplasm"/>
    <property type="evidence" value="ECO:0000318"/>
    <property type="project" value="GO_Central"/>
</dbReference>
<dbReference type="PROSITE" id="PS50002">
    <property type="entry name" value="SH3"/>
    <property type="match status" value="1"/>
</dbReference>
<dbReference type="Proteomes" id="UP000001357">
    <property type="component" value="Unassembled WGS sequence"/>
</dbReference>
<dbReference type="SUPFAM" id="SSF50044">
    <property type="entry name" value="SH3-domain"/>
    <property type="match status" value="1"/>
</dbReference>
<evidence type="ECO:0000256" key="6">
    <source>
        <dbReference type="PROSITE-ProRule" id="PRU00192"/>
    </source>
</evidence>
<dbReference type="InterPro" id="IPR001452">
    <property type="entry name" value="SH3_domain"/>
</dbReference>
<keyword evidence="13" id="KW-1185">Reference proteome</keyword>
<dbReference type="SUPFAM" id="SSF47576">
    <property type="entry name" value="Calponin-homology domain, CH-domain"/>
    <property type="match status" value="1"/>
</dbReference>
<feature type="domain" description="Calponin-homology (CH)" evidence="11">
    <location>
        <begin position="2"/>
        <end position="118"/>
    </location>
</feature>
<dbReference type="STRING" id="81824.A9UNJ0"/>
<dbReference type="SUPFAM" id="SSF48065">
    <property type="entry name" value="DBL homology domain (DH-domain)"/>
    <property type="match status" value="1"/>
</dbReference>
<keyword evidence="4 5" id="KW-0727">SH2 domain</keyword>
<dbReference type="PROSITE" id="PS50010">
    <property type="entry name" value="DH_2"/>
    <property type="match status" value="1"/>
</dbReference>
<dbReference type="Pfam" id="PF08293">
    <property type="entry name" value="MRP-S33"/>
    <property type="match status" value="1"/>
</dbReference>
<dbReference type="SUPFAM" id="SSF55550">
    <property type="entry name" value="SH2 domain"/>
    <property type="match status" value="1"/>
</dbReference>
<keyword evidence="3" id="KW-0479">Metal-binding</keyword>
<dbReference type="PROSITE" id="PS50001">
    <property type="entry name" value="SH2"/>
    <property type="match status" value="1"/>
</dbReference>
<dbReference type="InParanoid" id="A9UNJ0"/>
<evidence type="ECO:0000256" key="3">
    <source>
        <dbReference type="ARBA" id="ARBA00022771"/>
    </source>
</evidence>
<dbReference type="AlphaFoldDB" id="A9UNJ0"/>
<accession>A9UNJ0</accession>
<sequence>MPELWQHTADWLCKLGALSGEDPTFQKDATVYDLTVALQDGTVLCDAANALVPGCIPIVNRHPQQQFLRIQNIHAFLGALRNTFKMKEAHLFTADGLHNGGEMPQVVQCLATWANTPQAVKHGVKLGEATNTPNTALDADGRYDMYKSLKQLVEQNLSLRDAGTYTMSHSRPNSMVSDHQYYSEKVGTMKQVDELYYMIIYAGNTPALKLDEATDENIYGAGVTRDQKRSMVLDELFSTENSYIKVLQMLTGTYLPNLREAFSIIDIHLIFMNITEIMDAHNRFLADLSELMARTTGRMAGTCLLNHVTSFRIYGEYISMLPDAIDRLKVMRKKAPFQAALQAAQKASGQIFPLEDLLRVPMQRILKYPLMIKELLKSTPSDHPDLDKLRVANTAFQDLATYINESKRDRDNLLNIIQNVKKYKGKPIKDFGKLSRDGDLWVIDHVIGDKGKLRYVFLFDFGIIVCKHNKGSFKFKASVEFQHRQSVESVSDPAGEDGYPHRWRLMDTSGKKPVPLLTFGSYHEATKMRWMDMIRGKMLAVATPASPPPLRARMSLRAPNGASSSPKPRRSLSESAAVGSGLARPPSSPRPVLSPPIVGPRVPRNSVADDEAWFLPGAASLSESELKDLPDGTFLVRESTSRQGSYSLTVVFQNEVKHIKILRDGTQYRLTEHAEGFDTVQQLVAFFQRQNLGTYFPTLDTPLVMPYRSVMMQRALDTDSSDMLSGIGRARALFSYKATADDEISFDKGTELVLLNVVEEDDGWWRGRLPDGQRYHQLTAPPVLSILTGLRMCRLGWLGHVFHSPIIIHSKRSQTKVSDIRSPFNMMASQVKRLLSPAQLAAARSSVFGHIARPANVRSPVKYLQAKPKAEAVMNYYPDLLVKHESLWRRWYNMGIYYDEAMVWRTDKMAWNKSRGRFPVKKGEGKKKKKK</sequence>
<dbReference type="GO" id="GO:0005085">
    <property type="term" value="F:guanyl-nucleotide exchange factor activity"/>
    <property type="evidence" value="ECO:0000318"/>
    <property type="project" value="GO_Central"/>
</dbReference>
<gene>
    <name evidence="12" type="ORF">MONBRDRAFT_31066</name>
</gene>
<dbReference type="InterPro" id="IPR036028">
    <property type="entry name" value="SH3-like_dom_sf"/>
</dbReference>
<dbReference type="GO" id="GO:0016477">
    <property type="term" value="P:cell migration"/>
    <property type="evidence" value="ECO:0000318"/>
    <property type="project" value="GO_Central"/>
</dbReference>
<dbReference type="InterPro" id="IPR013219">
    <property type="entry name" value="Ribosomal_mS33"/>
</dbReference>
<dbReference type="eggNOG" id="KOG2996">
    <property type="taxonomic scope" value="Eukaryota"/>
</dbReference>
<dbReference type="InterPro" id="IPR000980">
    <property type="entry name" value="SH2"/>
</dbReference>
<dbReference type="InterPro" id="IPR011993">
    <property type="entry name" value="PH-like_dom_sf"/>
</dbReference>
<name>A9UNJ0_MONBE</name>
<dbReference type="GeneID" id="5887510"/>
<dbReference type="SMART" id="SM00033">
    <property type="entry name" value="CH"/>
    <property type="match status" value="1"/>
</dbReference>
<keyword evidence="2" id="KW-0344">Guanine-nucleotide releasing factor</keyword>
<evidence type="ECO:0000256" key="7">
    <source>
        <dbReference type="SAM" id="MobiDB-lite"/>
    </source>
</evidence>
<organism evidence="12 13">
    <name type="scientific">Monosiga brevicollis</name>
    <name type="common">Choanoflagellate</name>
    <dbReference type="NCBI Taxonomy" id="81824"/>
    <lineage>
        <taxon>Eukaryota</taxon>
        <taxon>Choanoflagellata</taxon>
        <taxon>Craspedida</taxon>
        <taxon>Salpingoecidae</taxon>
        <taxon>Monosiga</taxon>
    </lineage>
</organism>